<protein>
    <submittedName>
        <fullName evidence="2">Uncharacterized protein LOC142176248</fullName>
    </submittedName>
</protein>
<name>A0AC58TQH7_TOBAC</name>
<gene>
    <name evidence="2" type="primary">LOC142176248</name>
</gene>
<dbReference type="Proteomes" id="UP000790787">
    <property type="component" value="Chromosome 22"/>
</dbReference>
<evidence type="ECO:0000313" key="1">
    <source>
        <dbReference type="Proteomes" id="UP000790787"/>
    </source>
</evidence>
<keyword evidence="1" id="KW-1185">Reference proteome</keyword>
<proteinExistence type="predicted"/>
<sequence>MEFTLFQMDVKSEFLNDLLKEEVYVKQPPGFENHEYPEHVFKLDKAFYGLKQAPRSWISGGHEKHVWNGTFPGFLSDLMGYKEEKLDDTLNCRSGICSSCFLLCSIAVDQAIVGRLWSVF</sequence>
<reference evidence="1" key="1">
    <citation type="journal article" date="2014" name="Nat. Commun.">
        <title>The tobacco genome sequence and its comparison with those of tomato and potato.</title>
        <authorList>
            <person name="Sierro N."/>
            <person name="Battey J.N."/>
            <person name="Ouadi S."/>
            <person name="Bakaher N."/>
            <person name="Bovet L."/>
            <person name="Willig A."/>
            <person name="Goepfert S."/>
            <person name="Peitsch M.C."/>
            <person name="Ivanov N.V."/>
        </authorList>
    </citation>
    <scope>NUCLEOTIDE SEQUENCE [LARGE SCALE GENOMIC DNA]</scope>
</reference>
<dbReference type="RefSeq" id="XP_075099475.1">
    <property type="nucleotide sequence ID" value="XM_075243374.1"/>
</dbReference>
<evidence type="ECO:0000313" key="2">
    <source>
        <dbReference type="RefSeq" id="XP_075099475.1"/>
    </source>
</evidence>
<accession>A0AC58TQH7</accession>
<reference evidence="2" key="2">
    <citation type="submission" date="2025-08" db="UniProtKB">
        <authorList>
            <consortium name="RefSeq"/>
        </authorList>
    </citation>
    <scope>IDENTIFICATION</scope>
    <source>
        <tissue evidence="2">Leaf</tissue>
    </source>
</reference>
<organism evidence="1 2">
    <name type="scientific">Nicotiana tabacum</name>
    <name type="common">Common tobacco</name>
    <dbReference type="NCBI Taxonomy" id="4097"/>
    <lineage>
        <taxon>Eukaryota</taxon>
        <taxon>Viridiplantae</taxon>
        <taxon>Streptophyta</taxon>
        <taxon>Embryophyta</taxon>
        <taxon>Tracheophyta</taxon>
        <taxon>Spermatophyta</taxon>
        <taxon>Magnoliopsida</taxon>
        <taxon>eudicotyledons</taxon>
        <taxon>Gunneridae</taxon>
        <taxon>Pentapetalae</taxon>
        <taxon>asterids</taxon>
        <taxon>lamiids</taxon>
        <taxon>Solanales</taxon>
        <taxon>Solanaceae</taxon>
        <taxon>Nicotianoideae</taxon>
        <taxon>Nicotianeae</taxon>
        <taxon>Nicotiana</taxon>
    </lineage>
</organism>